<keyword evidence="1" id="KW-1133">Transmembrane helix</keyword>
<reference evidence="2 3" key="2">
    <citation type="submission" date="2018-06" db="EMBL/GenBank/DDBJ databases">
        <title>Marinobactersediminissp. nov, a moderately halophilic bacterium isolated from marine solar saltern.</title>
        <authorList>
            <person name="Zhang Y."/>
        </authorList>
    </citation>
    <scope>NUCLEOTIDE SEQUENCE [LARGE SCALE GENOMIC DNA]</scope>
    <source>
        <strain evidence="2 3">F01</strain>
    </source>
</reference>
<name>A0A2V4A119_9GAMM</name>
<keyword evidence="1" id="KW-0472">Membrane</keyword>
<evidence type="ECO:0000313" key="3">
    <source>
        <dbReference type="Proteomes" id="UP000253987"/>
    </source>
</evidence>
<protein>
    <submittedName>
        <fullName evidence="2">Uncharacterized protein</fullName>
    </submittedName>
</protein>
<evidence type="ECO:0000313" key="2">
    <source>
        <dbReference type="EMBL" id="PXX92244.1"/>
    </source>
</evidence>
<feature type="transmembrane region" description="Helical" evidence="1">
    <location>
        <begin position="85"/>
        <end position="105"/>
    </location>
</feature>
<dbReference type="AlphaFoldDB" id="A0A2V4A119"/>
<dbReference type="OrthoDB" id="6638186at2"/>
<proteinExistence type="predicted"/>
<sequence>MKKYLILTLVYLIGCYFLIFEFAKNLTIDFSSALSGLITVSGILLAIVGMWISYSYPEAVQKITQKNDKIDFLETLGSAKRLESLVMTILLSATVILACLFMMVVAVPVVKNTTILNQYAEELRATGVCVIWYLTILQGVAVIKIMRANLSFLHELYVLIARLDLHKQKNPHRKQVEPEE</sequence>
<gene>
    <name evidence="2" type="ORF">DIT71_03285</name>
</gene>
<organism evidence="2 3">
    <name type="scientific">Marinobacter vulgaris</name>
    <dbReference type="NCBI Taxonomy" id="1928331"/>
    <lineage>
        <taxon>Bacteria</taxon>
        <taxon>Pseudomonadati</taxon>
        <taxon>Pseudomonadota</taxon>
        <taxon>Gammaproteobacteria</taxon>
        <taxon>Pseudomonadales</taxon>
        <taxon>Marinobacteraceae</taxon>
        <taxon>Marinobacter</taxon>
    </lineage>
</organism>
<dbReference type="Proteomes" id="UP000253987">
    <property type="component" value="Unassembled WGS sequence"/>
</dbReference>
<reference evidence="3" key="1">
    <citation type="submission" date="2018-05" db="EMBL/GenBank/DDBJ databases">
        <authorList>
            <person name="Lu D."/>
        </authorList>
    </citation>
    <scope>NUCLEOTIDE SEQUENCE [LARGE SCALE GENOMIC DNA]</scope>
    <source>
        <strain evidence="3">F01</strain>
    </source>
</reference>
<feature type="transmembrane region" description="Helical" evidence="1">
    <location>
        <begin position="5"/>
        <end position="23"/>
    </location>
</feature>
<dbReference type="EMBL" id="QFWX01000002">
    <property type="protein sequence ID" value="PXX92244.1"/>
    <property type="molecule type" value="Genomic_DNA"/>
</dbReference>
<keyword evidence="3" id="KW-1185">Reference proteome</keyword>
<dbReference type="RefSeq" id="WP_114611797.1">
    <property type="nucleotide sequence ID" value="NZ_QFWX01000002.1"/>
</dbReference>
<feature type="transmembrane region" description="Helical" evidence="1">
    <location>
        <begin position="125"/>
        <end position="143"/>
    </location>
</feature>
<accession>A0A2V4A119</accession>
<comment type="caution">
    <text evidence="2">The sequence shown here is derived from an EMBL/GenBank/DDBJ whole genome shotgun (WGS) entry which is preliminary data.</text>
</comment>
<evidence type="ECO:0000256" key="1">
    <source>
        <dbReference type="SAM" id="Phobius"/>
    </source>
</evidence>
<keyword evidence="1" id="KW-0812">Transmembrane</keyword>
<feature type="transmembrane region" description="Helical" evidence="1">
    <location>
        <begin position="35"/>
        <end position="56"/>
    </location>
</feature>